<dbReference type="AlphaFoldDB" id="A0A6N6VWC0"/>
<dbReference type="OrthoDB" id="267579at2"/>
<keyword evidence="1" id="KW-0540">Nuclease</keyword>
<dbReference type="PANTHER" id="PTHR33146">
    <property type="entry name" value="ENDONUCLEASE 4"/>
    <property type="match status" value="1"/>
</dbReference>
<proteinExistence type="predicted"/>
<dbReference type="GO" id="GO:0046872">
    <property type="term" value="F:metal ion binding"/>
    <property type="evidence" value="ECO:0007669"/>
    <property type="project" value="UniProtKB-KW"/>
</dbReference>
<name>A0A6N6VWC0_9BACT</name>
<accession>A0A6N6VWC0</accession>
<evidence type="ECO:0000256" key="7">
    <source>
        <dbReference type="SAM" id="SignalP"/>
    </source>
</evidence>
<comment type="caution">
    <text evidence="8">The sequence shown here is derived from an EMBL/GenBank/DDBJ whole genome shotgun (WGS) entry which is preliminary data.</text>
</comment>
<evidence type="ECO:0000313" key="8">
    <source>
        <dbReference type="EMBL" id="KAB8039727.1"/>
    </source>
</evidence>
<evidence type="ECO:0000256" key="4">
    <source>
        <dbReference type="ARBA" id="ARBA00022801"/>
    </source>
</evidence>
<evidence type="ECO:0000256" key="3">
    <source>
        <dbReference type="ARBA" id="ARBA00022759"/>
    </source>
</evidence>
<keyword evidence="9" id="KW-1185">Reference proteome</keyword>
<dbReference type="GO" id="GO:0006308">
    <property type="term" value="P:DNA catabolic process"/>
    <property type="evidence" value="ECO:0007669"/>
    <property type="project" value="InterPro"/>
</dbReference>
<evidence type="ECO:0000256" key="2">
    <source>
        <dbReference type="ARBA" id="ARBA00022723"/>
    </source>
</evidence>
<reference evidence="8 9" key="1">
    <citation type="submission" date="2019-10" db="EMBL/GenBank/DDBJ databases">
        <title>New species of Slilvanegrellaceae.</title>
        <authorList>
            <person name="Pitt A."/>
            <person name="Hahn M.W."/>
        </authorList>
    </citation>
    <scope>NUCLEOTIDE SEQUENCE [LARGE SCALE GENOMIC DNA]</scope>
    <source>
        <strain evidence="8 9">SP-Ram-0.45-NSY-1</strain>
    </source>
</reference>
<sequence>MKNRVRISALIVSSFAISSTSYAFWDQSHQLISEIAGRKISNKSAKEIDRLLNIAIASPGSEELSKNTNTIDTAASWADSIKAYKNTNSNDNFAMCHYTDIPLTKDMIGKEIDEDLAMNKLNEVVKNETFNSVNCLKSAVKTLVTANESDLNKAISLRMVLHIVGDIGQPLHSAALTDGAFEDAGGNKVKLERVVSFSNIDGSSSSQNNMHKIWDGSLGVYLQFPYNPEDSKKGIFTPEEKKATKYDATEIVNSKDFLNLVAKITKDPLEQSVEGWVVDSYKVAVKNVYSGLILKGPDDKNNGMTSLFSDSWKMYQANRKQIVETQIKKSGIRLYMLLNSIFDPSKSKVQSQYSTLVNSIQNDSNVKPFRVN</sequence>
<keyword evidence="7" id="KW-0732">Signal</keyword>
<evidence type="ECO:0000256" key="6">
    <source>
        <dbReference type="ARBA" id="ARBA00023180"/>
    </source>
</evidence>
<keyword evidence="2" id="KW-0479">Metal-binding</keyword>
<dbReference type="InterPro" id="IPR003154">
    <property type="entry name" value="S1/P1nuclease"/>
</dbReference>
<gene>
    <name evidence="8" type="ORF">GCL60_05550</name>
</gene>
<protein>
    <recommendedName>
        <fullName evidence="10">S1/P1 Nuclease</fullName>
    </recommendedName>
</protein>
<feature type="chain" id="PRO_5026991620" description="S1/P1 Nuclease" evidence="7">
    <location>
        <begin position="24"/>
        <end position="372"/>
    </location>
</feature>
<keyword evidence="4" id="KW-0378">Hydrolase</keyword>
<dbReference type="InterPro" id="IPR008947">
    <property type="entry name" value="PLipase_C/P1_nuclease_dom_sf"/>
</dbReference>
<keyword evidence="5" id="KW-1015">Disulfide bond</keyword>
<dbReference type="GO" id="GO:0003676">
    <property type="term" value="F:nucleic acid binding"/>
    <property type="evidence" value="ECO:0007669"/>
    <property type="project" value="InterPro"/>
</dbReference>
<keyword evidence="6" id="KW-0325">Glycoprotein</keyword>
<dbReference type="EMBL" id="WFLM01000002">
    <property type="protein sequence ID" value="KAB8039727.1"/>
    <property type="molecule type" value="Genomic_DNA"/>
</dbReference>
<feature type="signal peptide" evidence="7">
    <location>
        <begin position="1"/>
        <end position="23"/>
    </location>
</feature>
<dbReference type="Proteomes" id="UP000437748">
    <property type="component" value="Unassembled WGS sequence"/>
</dbReference>
<evidence type="ECO:0008006" key="10">
    <source>
        <dbReference type="Google" id="ProtNLM"/>
    </source>
</evidence>
<dbReference type="Gene3D" id="1.10.575.10">
    <property type="entry name" value="P1 Nuclease"/>
    <property type="match status" value="1"/>
</dbReference>
<dbReference type="GO" id="GO:0004519">
    <property type="term" value="F:endonuclease activity"/>
    <property type="evidence" value="ECO:0007669"/>
    <property type="project" value="UniProtKB-KW"/>
</dbReference>
<dbReference type="GO" id="GO:0016788">
    <property type="term" value="F:hydrolase activity, acting on ester bonds"/>
    <property type="evidence" value="ECO:0007669"/>
    <property type="project" value="InterPro"/>
</dbReference>
<evidence type="ECO:0000256" key="5">
    <source>
        <dbReference type="ARBA" id="ARBA00023157"/>
    </source>
</evidence>
<keyword evidence="3" id="KW-0255">Endonuclease</keyword>
<organism evidence="8 9">
    <name type="scientific">Silvanigrella paludirubra</name>
    <dbReference type="NCBI Taxonomy" id="2499159"/>
    <lineage>
        <taxon>Bacteria</taxon>
        <taxon>Pseudomonadati</taxon>
        <taxon>Bdellovibrionota</taxon>
        <taxon>Oligoflexia</taxon>
        <taxon>Silvanigrellales</taxon>
        <taxon>Silvanigrellaceae</taxon>
        <taxon>Silvanigrella</taxon>
    </lineage>
</organism>
<evidence type="ECO:0000313" key="9">
    <source>
        <dbReference type="Proteomes" id="UP000437748"/>
    </source>
</evidence>
<dbReference type="CDD" id="cd11010">
    <property type="entry name" value="S1-P1_nuclease"/>
    <property type="match status" value="1"/>
</dbReference>
<evidence type="ECO:0000256" key="1">
    <source>
        <dbReference type="ARBA" id="ARBA00022722"/>
    </source>
</evidence>
<dbReference type="RefSeq" id="WP_153419164.1">
    <property type="nucleotide sequence ID" value="NZ_WFLM01000002.1"/>
</dbReference>
<dbReference type="Pfam" id="PF02265">
    <property type="entry name" value="S1-P1_nuclease"/>
    <property type="match status" value="1"/>
</dbReference>
<dbReference type="SUPFAM" id="SSF48537">
    <property type="entry name" value="Phospholipase C/P1 nuclease"/>
    <property type="match status" value="1"/>
</dbReference>
<dbReference type="PANTHER" id="PTHR33146:SF10">
    <property type="entry name" value="STRAND-SPECIFIC NUCLEASE, PUTATIVE-RELATED"/>
    <property type="match status" value="1"/>
</dbReference>